<organism evidence="1">
    <name type="scientific">marine sediment metagenome</name>
    <dbReference type="NCBI Taxonomy" id="412755"/>
    <lineage>
        <taxon>unclassified sequences</taxon>
        <taxon>metagenomes</taxon>
        <taxon>ecological metagenomes</taxon>
    </lineage>
</organism>
<proteinExistence type="predicted"/>
<accession>X1VM99</accession>
<name>X1VM99_9ZZZZ</name>
<comment type="caution">
    <text evidence="1">The sequence shown here is derived from an EMBL/GenBank/DDBJ whole genome shotgun (WGS) entry which is preliminary data.</text>
</comment>
<dbReference type="AlphaFoldDB" id="X1VM99"/>
<reference evidence="1" key="1">
    <citation type="journal article" date="2014" name="Front. Microbiol.">
        <title>High frequency of phylogenetically diverse reductive dehalogenase-homologous genes in deep subseafloor sedimentary metagenomes.</title>
        <authorList>
            <person name="Kawai M."/>
            <person name="Futagami T."/>
            <person name="Toyoda A."/>
            <person name="Takaki Y."/>
            <person name="Nishi S."/>
            <person name="Hori S."/>
            <person name="Arai W."/>
            <person name="Tsubouchi T."/>
            <person name="Morono Y."/>
            <person name="Uchiyama I."/>
            <person name="Ito T."/>
            <person name="Fujiyama A."/>
            <person name="Inagaki F."/>
            <person name="Takami H."/>
        </authorList>
    </citation>
    <scope>NUCLEOTIDE SEQUENCE</scope>
    <source>
        <strain evidence="1">Expedition CK06-06</strain>
    </source>
</reference>
<evidence type="ECO:0000313" key="1">
    <source>
        <dbReference type="EMBL" id="GAJ09600.1"/>
    </source>
</evidence>
<sequence>MITNETADKIAEFSAKAITDQLSHQAYKQVVEKLCLPRCGKTPDAELCHGAERAHRLIVALLFDAYSESN</sequence>
<gene>
    <name evidence="1" type="ORF">S12H4_54357</name>
</gene>
<protein>
    <submittedName>
        <fullName evidence="1">Uncharacterized protein</fullName>
    </submittedName>
</protein>
<dbReference type="EMBL" id="BARW01034741">
    <property type="protein sequence ID" value="GAJ09600.1"/>
    <property type="molecule type" value="Genomic_DNA"/>
</dbReference>